<proteinExistence type="inferred from homology"/>
<dbReference type="InterPro" id="IPR016473">
    <property type="entry name" value="dCMP_deaminase"/>
</dbReference>
<dbReference type="HOGENOM" id="CLU_047993_2_3_7"/>
<dbReference type="PROSITE" id="PS00903">
    <property type="entry name" value="CYT_DCMP_DEAMINASES_1"/>
    <property type="match status" value="1"/>
</dbReference>
<evidence type="ECO:0000256" key="5">
    <source>
        <dbReference type="ARBA" id="ARBA00022833"/>
    </source>
</evidence>
<accession>A0LG27</accession>
<evidence type="ECO:0000256" key="7">
    <source>
        <dbReference type="PIRSR" id="PIRSR006019-2"/>
    </source>
</evidence>
<feature type="active site" description="Proton donor" evidence="6">
    <location>
        <position position="81"/>
    </location>
</feature>
<dbReference type="GO" id="GO:0005737">
    <property type="term" value="C:cytoplasm"/>
    <property type="evidence" value="ECO:0007669"/>
    <property type="project" value="TreeGrafter"/>
</dbReference>
<comment type="similarity">
    <text evidence="2">Belongs to the cytidine and deoxycytidylate deaminase family.</text>
</comment>
<dbReference type="CDD" id="cd01286">
    <property type="entry name" value="deoxycytidylate_deaminase"/>
    <property type="match status" value="1"/>
</dbReference>
<dbReference type="InParanoid" id="A0LG27"/>
<keyword evidence="4" id="KW-0378">Hydrolase</keyword>
<keyword evidence="10" id="KW-1185">Reference proteome</keyword>
<feature type="domain" description="CMP/dCMP-type deaminase" evidence="8">
    <location>
        <begin position="5"/>
        <end position="158"/>
    </location>
</feature>
<dbReference type="STRING" id="335543.Sfum_0680"/>
<keyword evidence="3 7" id="KW-0479">Metal-binding</keyword>
<dbReference type="AlphaFoldDB" id="A0LG27"/>
<dbReference type="OrthoDB" id="9788517at2"/>
<dbReference type="Gene3D" id="3.40.140.10">
    <property type="entry name" value="Cytidine Deaminase, domain 2"/>
    <property type="match status" value="1"/>
</dbReference>
<feature type="binding site" evidence="7">
    <location>
        <position position="79"/>
    </location>
    <ligand>
        <name>Zn(2+)</name>
        <dbReference type="ChEBI" id="CHEBI:29105"/>
        <note>catalytic</note>
    </ligand>
</feature>
<dbReference type="InterPro" id="IPR002125">
    <property type="entry name" value="CMP_dCMP_dom"/>
</dbReference>
<dbReference type="InterPro" id="IPR016192">
    <property type="entry name" value="APOBEC/CMP_deaminase_Zn-bd"/>
</dbReference>
<reference evidence="9 10" key="1">
    <citation type="submission" date="2006-10" db="EMBL/GenBank/DDBJ databases">
        <title>Complete sequence of Syntrophobacter fumaroxidans MPOB.</title>
        <authorList>
            <consortium name="US DOE Joint Genome Institute"/>
            <person name="Copeland A."/>
            <person name="Lucas S."/>
            <person name="Lapidus A."/>
            <person name="Barry K."/>
            <person name="Detter J.C."/>
            <person name="Glavina del Rio T."/>
            <person name="Hammon N."/>
            <person name="Israni S."/>
            <person name="Pitluck S."/>
            <person name="Goltsman E.G."/>
            <person name="Martinez M."/>
            <person name="Schmutz J."/>
            <person name="Larimer F."/>
            <person name="Land M."/>
            <person name="Hauser L."/>
            <person name="Kyrpides N."/>
            <person name="Kim E."/>
            <person name="Boone D.R."/>
            <person name="Brockman F."/>
            <person name="Culley D."/>
            <person name="Ferry J."/>
            <person name="Gunsalus R."/>
            <person name="McInerney M.J."/>
            <person name="Morrison M."/>
            <person name="Plugge C."/>
            <person name="Rohlin L."/>
            <person name="Scholten J."/>
            <person name="Sieber J."/>
            <person name="Stams A.J.M."/>
            <person name="Worm P."/>
            <person name="Henstra A.M."/>
            <person name="Richardson P."/>
        </authorList>
    </citation>
    <scope>NUCLEOTIDE SEQUENCE [LARGE SCALE GENOMIC DNA]</scope>
    <source>
        <strain evidence="10">DSM 10017 / MPOB</strain>
    </source>
</reference>
<feature type="binding site" evidence="7">
    <location>
        <position position="117"/>
    </location>
    <ligand>
        <name>Zn(2+)</name>
        <dbReference type="ChEBI" id="CHEBI:29105"/>
        <note>catalytic</note>
    </ligand>
</feature>
<dbReference type="SUPFAM" id="SSF53927">
    <property type="entry name" value="Cytidine deaminase-like"/>
    <property type="match status" value="1"/>
</dbReference>
<evidence type="ECO:0000256" key="3">
    <source>
        <dbReference type="ARBA" id="ARBA00022723"/>
    </source>
</evidence>
<dbReference type="InterPro" id="IPR035105">
    <property type="entry name" value="Deoxycytidylate_deaminase_dom"/>
</dbReference>
<dbReference type="PANTHER" id="PTHR11086:SF18">
    <property type="entry name" value="DEOXYCYTIDYLATE DEAMINASE"/>
    <property type="match status" value="1"/>
</dbReference>
<gene>
    <name evidence="9" type="ordered locus">Sfum_0680</name>
</gene>
<evidence type="ECO:0000256" key="2">
    <source>
        <dbReference type="ARBA" id="ARBA00006576"/>
    </source>
</evidence>
<dbReference type="KEGG" id="sfu:Sfum_0680"/>
<name>A0LG27_SYNFM</name>
<dbReference type="InterPro" id="IPR016193">
    <property type="entry name" value="Cytidine_deaminase-like"/>
</dbReference>
<dbReference type="InterPro" id="IPR015517">
    <property type="entry name" value="dCMP_deaminase-rel"/>
</dbReference>
<dbReference type="EMBL" id="CP000478">
    <property type="protein sequence ID" value="ABK16379.1"/>
    <property type="molecule type" value="Genomic_DNA"/>
</dbReference>
<evidence type="ECO:0000313" key="10">
    <source>
        <dbReference type="Proteomes" id="UP000001784"/>
    </source>
</evidence>
<dbReference type="GO" id="GO:0006220">
    <property type="term" value="P:pyrimidine nucleotide metabolic process"/>
    <property type="evidence" value="ECO:0007669"/>
    <property type="project" value="InterPro"/>
</dbReference>
<evidence type="ECO:0000259" key="8">
    <source>
        <dbReference type="PROSITE" id="PS51747"/>
    </source>
</evidence>
<dbReference type="PROSITE" id="PS51747">
    <property type="entry name" value="CYT_DCMP_DEAMINASES_2"/>
    <property type="match status" value="1"/>
</dbReference>
<organism evidence="9 10">
    <name type="scientific">Syntrophobacter fumaroxidans (strain DSM 10017 / MPOB)</name>
    <dbReference type="NCBI Taxonomy" id="335543"/>
    <lineage>
        <taxon>Bacteria</taxon>
        <taxon>Pseudomonadati</taxon>
        <taxon>Thermodesulfobacteriota</taxon>
        <taxon>Syntrophobacteria</taxon>
        <taxon>Syntrophobacterales</taxon>
        <taxon>Syntrophobacteraceae</taxon>
        <taxon>Syntrophobacter</taxon>
    </lineage>
</organism>
<dbReference type="GO" id="GO:0008270">
    <property type="term" value="F:zinc ion binding"/>
    <property type="evidence" value="ECO:0007669"/>
    <property type="project" value="InterPro"/>
</dbReference>
<protein>
    <submittedName>
        <fullName evidence="9">CMP/dCMP deaminase, zinc-binding</fullName>
    </submittedName>
</protein>
<evidence type="ECO:0000256" key="4">
    <source>
        <dbReference type="ARBA" id="ARBA00022801"/>
    </source>
</evidence>
<dbReference type="PANTHER" id="PTHR11086">
    <property type="entry name" value="DEOXYCYTIDYLATE DEAMINASE-RELATED"/>
    <property type="match status" value="1"/>
</dbReference>
<evidence type="ECO:0000313" key="9">
    <source>
        <dbReference type="EMBL" id="ABK16379.1"/>
    </source>
</evidence>
<dbReference type="PIRSF" id="PIRSF006019">
    <property type="entry name" value="dCMP_deaminase"/>
    <property type="match status" value="1"/>
</dbReference>
<feature type="binding site" evidence="7">
    <location>
        <position position="120"/>
    </location>
    <ligand>
        <name>Zn(2+)</name>
        <dbReference type="ChEBI" id="CHEBI:29105"/>
        <note>catalytic</note>
    </ligand>
</feature>
<sequence>MNRPTKSEYYTEIALSVAQRSTCLRRRFGAVIVKSDQIISTGYNGAPRKTANCIDLGYCARKQLSIPAGQNYELCRAVHAEMNAVIHASRLDMVGADLYLAGLDVETGNQVIHPEPCLLCRRVIINAGIQRVVVPAESEGFHYIDVDDWILQDRVSFK</sequence>
<evidence type="ECO:0000256" key="1">
    <source>
        <dbReference type="ARBA" id="ARBA00001947"/>
    </source>
</evidence>
<dbReference type="Proteomes" id="UP000001784">
    <property type="component" value="Chromosome"/>
</dbReference>
<dbReference type="eggNOG" id="COG2131">
    <property type="taxonomic scope" value="Bacteria"/>
</dbReference>
<dbReference type="Pfam" id="PF00383">
    <property type="entry name" value="dCMP_cyt_deam_1"/>
    <property type="match status" value="1"/>
</dbReference>
<evidence type="ECO:0000256" key="6">
    <source>
        <dbReference type="PIRSR" id="PIRSR006019-1"/>
    </source>
</evidence>
<dbReference type="GO" id="GO:0004132">
    <property type="term" value="F:dCMP deaminase activity"/>
    <property type="evidence" value="ECO:0007669"/>
    <property type="project" value="InterPro"/>
</dbReference>
<comment type="cofactor">
    <cofactor evidence="1 7">
        <name>Zn(2+)</name>
        <dbReference type="ChEBI" id="CHEBI:29105"/>
    </cofactor>
</comment>
<dbReference type="RefSeq" id="WP_011697552.1">
    <property type="nucleotide sequence ID" value="NC_008554.1"/>
</dbReference>
<keyword evidence="5 7" id="KW-0862">Zinc</keyword>